<reference evidence="3 4" key="1">
    <citation type="submission" date="2019-04" db="EMBL/GenBank/DDBJ databases">
        <title>Lampropedia sp YIM MLB12 draf genome.</title>
        <authorList>
            <person name="Wang Y.-X."/>
        </authorList>
    </citation>
    <scope>NUCLEOTIDE SEQUENCE [LARGE SCALE GENOMIC DNA]</scope>
    <source>
        <strain evidence="3 4">YIM MLB12</strain>
    </source>
</reference>
<feature type="non-terminal residue" evidence="3">
    <location>
        <position position="1"/>
    </location>
</feature>
<evidence type="ECO:0000256" key="1">
    <source>
        <dbReference type="SAM" id="MobiDB-lite"/>
    </source>
</evidence>
<organism evidence="3 4">
    <name type="scientific">Lampropedia aestuarii</name>
    <dbReference type="NCBI Taxonomy" id="2562762"/>
    <lineage>
        <taxon>Bacteria</taxon>
        <taxon>Pseudomonadati</taxon>
        <taxon>Pseudomonadota</taxon>
        <taxon>Betaproteobacteria</taxon>
        <taxon>Burkholderiales</taxon>
        <taxon>Comamonadaceae</taxon>
        <taxon>Lampropedia</taxon>
    </lineage>
</organism>
<feature type="region of interest" description="Disordered" evidence="1">
    <location>
        <begin position="107"/>
        <end position="128"/>
    </location>
</feature>
<evidence type="ECO:0000259" key="2">
    <source>
        <dbReference type="Pfam" id="PF15657"/>
    </source>
</evidence>
<feature type="compositionally biased region" description="Basic and acidic residues" evidence="1">
    <location>
        <begin position="119"/>
        <end position="128"/>
    </location>
</feature>
<dbReference type="EMBL" id="SSWX01000062">
    <property type="protein sequence ID" value="THJ29930.1"/>
    <property type="molecule type" value="Genomic_DNA"/>
</dbReference>
<accession>A0A4S5BCU8</accession>
<sequence length="128" mass="14357">PLSWIDPWGWCGRNGAFNQAKRDAGFPRSQHPDTIKDTRTGLFGQSRSVSMTDSNKNKILGPDGKPIMTREYEFTRPNGEKVIIQEHSAGHQYPDGIGNQGPHFNVRPTNNPRTGKVPGTKEHYPFDL</sequence>
<dbReference type="Pfam" id="PF15657">
    <property type="entry name" value="Tox-HNH-EHHH"/>
    <property type="match status" value="1"/>
</dbReference>
<protein>
    <submittedName>
        <fullName evidence="3">Type IV secretion protein Rhs</fullName>
    </submittedName>
</protein>
<proteinExistence type="predicted"/>
<comment type="caution">
    <text evidence="3">The sequence shown here is derived from an EMBL/GenBank/DDBJ whole genome shotgun (WGS) entry which is preliminary data.</text>
</comment>
<dbReference type="InterPro" id="IPR028048">
    <property type="entry name" value="Tox-HNH-EHHH"/>
</dbReference>
<feature type="domain" description="HNH/Endo VII superfamily nuclease toxins" evidence="2">
    <location>
        <begin position="58"/>
        <end position="126"/>
    </location>
</feature>
<dbReference type="RefSeq" id="WP_205880132.1">
    <property type="nucleotide sequence ID" value="NZ_SSWX01000062.1"/>
</dbReference>
<evidence type="ECO:0000313" key="4">
    <source>
        <dbReference type="Proteomes" id="UP000306236"/>
    </source>
</evidence>
<dbReference type="AlphaFoldDB" id="A0A4S5BCU8"/>
<name>A0A4S5BCU8_9BURK</name>
<evidence type="ECO:0000313" key="3">
    <source>
        <dbReference type="EMBL" id="THJ29930.1"/>
    </source>
</evidence>
<dbReference type="Proteomes" id="UP000306236">
    <property type="component" value="Unassembled WGS sequence"/>
</dbReference>
<keyword evidence="4" id="KW-1185">Reference proteome</keyword>
<feature type="region of interest" description="Disordered" evidence="1">
    <location>
        <begin position="47"/>
        <end position="66"/>
    </location>
</feature>
<gene>
    <name evidence="3" type="ORF">E8K88_17905</name>
</gene>